<accession>A0A644YGJ0</accession>
<protein>
    <submittedName>
        <fullName evidence="1">Uncharacterized protein</fullName>
    </submittedName>
</protein>
<organism evidence="1">
    <name type="scientific">bioreactor metagenome</name>
    <dbReference type="NCBI Taxonomy" id="1076179"/>
    <lineage>
        <taxon>unclassified sequences</taxon>
        <taxon>metagenomes</taxon>
        <taxon>ecological metagenomes</taxon>
    </lineage>
</organism>
<sequence length="56" mass="6160">MLADFRLTVGIGAGSIDKVDTRVKHFIKYRAGLIHCTALDRQRAKADNADFHACAT</sequence>
<reference evidence="1" key="1">
    <citation type="submission" date="2019-08" db="EMBL/GenBank/DDBJ databases">
        <authorList>
            <person name="Kucharzyk K."/>
            <person name="Murdoch R.W."/>
            <person name="Higgins S."/>
            <person name="Loffler F."/>
        </authorList>
    </citation>
    <scope>NUCLEOTIDE SEQUENCE</scope>
</reference>
<proteinExistence type="predicted"/>
<gene>
    <name evidence="1" type="ORF">SDC9_74082</name>
</gene>
<comment type="caution">
    <text evidence="1">The sequence shown here is derived from an EMBL/GenBank/DDBJ whole genome shotgun (WGS) entry which is preliminary data.</text>
</comment>
<name>A0A644YGJ0_9ZZZZ</name>
<dbReference type="EMBL" id="VSSQ01005027">
    <property type="protein sequence ID" value="MPM27570.1"/>
    <property type="molecule type" value="Genomic_DNA"/>
</dbReference>
<evidence type="ECO:0000313" key="1">
    <source>
        <dbReference type="EMBL" id="MPM27570.1"/>
    </source>
</evidence>
<dbReference type="AlphaFoldDB" id="A0A644YGJ0"/>